<dbReference type="InterPro" id="IPR027395">
    <property type="entry name" value="WH_DNA-bd_dom"/>
</dbReference>
<dbReference type="SUPFAM" id="SSF46785">
    <property type="entry name" value="Winged helix' DNA-binding domain"/>
    <property type="match status" value="1"/>
</dbReference>
<dbReference type="EMBL" id="BMIU01000006">
    <property type="protein sequence ID" value="GGF28831.1"/>
    <property type="molecule type" value="Genomic_DNA"/>
</dbReference>
<dbReference type="InterPro" id="IPR036388">
    <property type="entry name" value="WH-like_DNA-bd_sf"/>
</dbReference>
<accession>A0ABQ1UWP9</accession>
<evidence type="ECO:0000259" key="1">
    <source>
        <dbReference type="Pfam" id="PF13601"/>
    </source>
</evidence>
<keyword evidence="3" id="KW-1185">Reference proteome</keyword>
<protein>
    <submittedName>
        <fullName evidence="2">Transcriptional regulator</fullName>
    </submittedName>
</protein>
<dbReference type="Proteomes" id="UP000647339">
    <property type="component" value="Unassembled WGS sequence"/>
</dbReference>
<gene>
    <name evidence="2" type="ORF">GCM10011339_16310</name>
</gene>
<comment type="caution">
    <text evidence="2">The sequence shown here is derived from an EMBL/GenBank/DDBJ whole genome shotgun (WGS) entry which is preliminary data.</text>
</comment>
<feature type="domain" description="Winged helix DNA-binding" evidence="1">
    <location>
        <begin position="13"/>
        <end position="92"/>
    </location>
</feature>
<dbReference type="InterPro" id="IPR036390">
    <property type="entry name" value="WH_DNA-bd_sf"/>
</dbReference>
<dbReference type="RefSeq" id="WP_137401711.1">
    <property type="nucleotide sequence ID" value="NZ_BMIU01000006.1"/>
</dbReference>
<evidence type="ECO:0000313" key="3">
    <source>
        <dbReference type="Proteomes" id="UP000647339"/>
    </source>
</evidence>
<name>A0ABQ1UWP9_9BACT</name>
<dbReference type="PANTHER" id="PTHR37318:SF1">
    <property type="entry name" value="BSL7504 PROTEIN"/>
    <property type="match status" value="1"/>
</dbReference>
<dbReference type="Gene3D" id="1.10.10.10">
    <property type="entry name" value="Winged helix-like DNA-binding domain superfamily/Winged helix DNA-binding domain"/>
    <property type="match status" value="1"/>
</dbReference>
<sequence>MFKALNPILHSQLRLAIVSLLMSVENAEFTFIKEKTGATSGNLSIQIGKLKTAGYIEVEKSFRDNFPLTTCKITKKGIQAFEEYVQALEAYLQVGKK</sequence>
<reference evidence="3" key="1">
    <citation type="journal article" date="2019" name="Int. J. Syst. Evol. Microbiol.">
        <title>The Global Catalogue of Microorganisms (GCM) 10K type strain sequencing project: providing services to taxonomists for standard genome sequencing and annotation.</title>
        <authorList>
            <consortium name="The Broad Institute Genomics Platform"/>
            <consortium name="The Broad Institute Genome Sequencing Center for Infectious Disease"/>
            <person name="Wu L."/>
            <person name="Ma J."/>
        </authorList>
    </citation>
    <scope>NUCLEOTIDE SEQUENCE [LARGE SCALE GENOMIC DNA]</scope>
    <source>
        <strain evidence="3">CGMCC 1.15407</strain>
    </source>
</reference>
<proteinExistence type="predicted"/>
<evidence type="ECO:0000313" key="2">
    <source>
        <dbReference type="EMBL" id="GGF28831.1"/>
    </source>
</evidence>
<dbReference type="PANTHER" id="PTHR37318">
    <property type="entry name" value="BSL7504 PROTEIN"/>
    <property type="match status" value="1"/>
</dbReference>
<dbReference type="Pfam" id="PF13601">
    <property type="entry name" value="HTH_34"/>
    <property type="match status" value="1"/>
</dbReference>
<organism evidence="2 3">
    <name type="scientific">Echinicola rosea</name>
    <dbReference type="NCBI Taxonomy" id="1807691"/>
    <lineage>
        <taxon>Bacteria</taxon>
        <taxon>Pseudomonadati</taxon>
        <taxon>Bacteroidota</taxon>
        <taxon>Cytophagia</taxon>
        <taxon>Cytophagales</taxon>
        <taxon>Cyclobacteriaceae</taxon>
        <taxon>Echinicola</taxon>
    </lineage>
</organism>